<dbReference type="GeneID" id="40327599"/>
<dbReference type="GO" id="GO:0005506">
    <property type="term" value="F:iron ion binding"/>
    <property type="evidence" value="ECO:0007669"/>
    <property type="project" value="InterPro"/>
</dbReference>
<dbReference type="GO" id="GO:0004497">
    <property type="term" value="F:monooxygenase activity"/>
    <property type="evidence" value="ECO:0007669"/>
    <property type="project" value="InterPro"/>
</dbReference>
<accession>A0A422NNH8</accession>
<keyword evidence="2" id="KW-1185">Reference proteome</keyword>
<gene>
    <name evidence="1" type="ORF">TraAM80_03666</name>
</gene>
<comment type="caution">
    <text evidence="1">The sequence shown here is derived from an EMBL/GenBank/DDBJ whole genome shotgun (WGS) entry which is preliminary data.</text>
</comment>
<dbReference type="VEuPathDB" id="TriTrypDB:TRSC58_01567"/>
<dbReference type="Proteomes" id="UP000283634">
    <property type="component" value="Unassembled WGS sequence"/>
</dbReference>
<evidence type="ECO:0000313" key="1">
    <source>
        <dbReference type="EMBL" id="RNF07033.1"/>
    </source>
</evidence>
<protein>
    <submittedName>
        <fullName evidence="1">Cytochrome p450-like protein</fullName>
    </submittedName>
</protein>
<dbReference type="InterPro" id="IPR036396">
    <property type="entry name" value="Cyt_P450_sf"/>
</dbReference>
<name>A0A422NNH8_TRYRA</name>
<proteinExistence type="predicted"/>
<dbReference type="GO" id="GO:0016705">
    <property type="term" value="F:oxidoreductase activity, acting on paired donors, with incorporation or reduction of molecular oxygen"/>
    <property type="evidence" value="ECO:0007669"/>
    <property type="project" value="InterPro"/>
</dbReference>
<organism evidence="1 2">
    <name type="scientific">Trypanosoma rangeli</name>
    <dbReference type="NCBI Taxonomy" id="5698"/>
    <lineage>
        <taxon>Eukaryota</taxon>
        <taxon>Discoba</taxon>
        <taxon>Euglenozoa</taxon>
        <taxon>Kinetoplastea</taxon>
        <taxon>Metakinetoplastina</taxon>
        <taxon>Trypanosomatida</taxon>
        <taxon>Trypanosomatidae</taxon>
        <taxon>Trypanosoma</taxon>
        <taxon>Herpetosoma</taxon>
    </lineage>
</organism>
<dbReference type="RefSeq" id="XP_029239587.1">
    <property type="nucleotide sequence ID" value="XM_029380620.1"/>
</dbReference>
<dbReference type="EMBL" id="MKGL01000095">
    <property type="protein sequence ID" value="RNF07033.1"/>
    <property type="molecule type" value="Genomic_DNA"/>
</dbReference>
<dbReference type="AlphaFoldDB" id="A0A422NNH8"/>
<reference evidence="1 2" key="1">
    <citation type="journal article" date="2018" name="BMC Genomics">
        <title>Genomic comparison of Trypanosoma conorhini and Trypanosoma rangeli to Trypanosoma cruzi strains of high and low virulence.</title>
        <authorList>
            <person name="Bradwell K.R."/>
            <person name="Koparde V.N."/>
            <person name="Matveyev A.V."/>
            <person name="Serrano M.G."/>
            <person name="Alves J.M."/>
            <person name="Parikh H."/>
            <person name="Huang B."/>
            <person name="Lee V."/>
            <person name="Espinosa-Alvarez O."/>
            <person name="Ortiz P.A."/>
            <person name="Costa-Martins A.G."/>
            <person name="Teixeira M.M."/>
            <person name="Buck G.A."/>
        </authorList>
    </citation>
    <scope>NUCLEOTIDE SEQUENCE [LARGE SCALE GENOMIC DNA]</scope>
    <source>
        <strain evidence="1 2">AM80</strain>
    </source>
</reference>
<dbReference type="OrthoDB" id="1470350at2759"/>
<dbReference type="SUPFAM" id="SSF48264">
    <property type="entry name" value="Cytochrome P450"/>
    <property type="match status" value="1"/>
</dbReference>
<dbReference type="GO" id="GO:0020037">
    <property type="term" value="F:heme binding"/>
    <property type="evidence" value="ECO:0007669"/>
    <property type="project" value="InterPro"/>
</dbReference>
<sequence>MSSVFFYSIYTGCTREDQCSASCSSCVSLIIGPFLLCIFFHRQIVISKAADIEEVLLRQKSIFGKRSGHDLLRVVIGNGLLAMGDKEKHQEHRHIFEPVLCSTNVKGMGNEVMRVHMLNLLGTLFELCRRAGDGDVTINFSEYIHAFVV</sequence>
<dbReference type="Gene3D" id="1.10.630.10">
    <property type="entry name" value="Cytochrome P450"/>
    <property type="match status" value="1"/>
</dbReference>
<evidence type="ECO:0000313" key="2">
    <source>
        <dbReference type="Proteomes" id="UP000283634"/>
    </source>
</evidence>